<dbReference type="PANTHER" id="PTHR11102:SF147">
    <property type="entry name" value="SEL1L ADAPTOR SUBUNIT OF ERAD E3 UBIQUITIN LIGASE"/>
    <property type="match status" value="1"/>
</dbReference>
<dbReference type="InterPro" id="IPR011009">
    <property type="entry name" value="Kinase-like_dom_sf"/>
</dbReference>
<dbReference type="PANTHER" id="PTHR11102">
    <property type="entry name" value="SEL-1-LIKE PROTEIN"/>
    <property type="match status" value="1"/>
</dbReference>
<comment type="similarity">
    <text evidence="1">Belongs to the sel-1 family.</text>
</comment>
<dbReference type="SUPFAM" id="SSF81901">
    <property type="entry name" value="HCP-like"/>
    <property type="match status" value="4"/>
</dbReference>
<organism evidence="3 4">
    <name type="scientific">Tritrichomonas musculus</name>
    <dbReference type="NCBI Taxonomy" id="1915356"/>
    <lineage>
        <taxon>Eukaryota</taxon>
        <taxon>Metamonada</taxon>
        <taxon>Parabasalia</taxon>
        <taxon>Tritrichomonadida</taxon>
        <taxon>Tritrichomonadidae</taxon>
        <taxon>Tritrichomonas</taxon>
    </lineage>
</organism>
<dbReference type="InterPro" id="IPR008271">
    <property type="entry name" value="Ser/Thr_kinase_AS"/>
</dbReference>
<dbReference type="InterPro" id="IPR011990">
    <property type="entry name" value="TPR-like_helical_dom_sf"/>
</dbReference>
<accession>A0ABR2L3W5</accession>
<dbReference type="InterPro" id="IPR050767">
    <property type="entry name" value="Sel1_AlgK"/>
</dbReference>
<name>A0ABR2L3W5_9EUKA</name>
<evidence type="ECO:0000313" key="4">
    <source>
        <dbReference type="Proteomes" id="UP001470230"/>
    </source>
</evidence>
<dbReference type="Gene3D" id="1.25.40.10">
    <property type="entry name" value="Tetratricopeptide repeat domain"/>
    <property type="match status" value="5"/>
</dbReference>
<dbReference type="InterPro" id="IPR006597">
    <property type="entry name" value="Sel1-like"/>
</dbReference>
<dbReference type="SMART" id="SM00671">
    <property type="entry name" value="SEL1"/>
    <property type="match status" value="14"/>
</dbReference>
<dbReference type="EMBL" id="JAPFFF010000001">
    <property type="protein sequence ID" value="KAK8898024.1"/>
    <property type="molecule type" value="Genomic_DNA"/>
</dbReference>
<protein>
    <recommendedName>
        <fullName evidence="2">Protein kinase domain-containing protein</fullName>
    </recommendedName>
</protein>
<comment type="caution">
    <text evidence="3">The sequence shown here is derived from an EMBL/GenBank/DDBJ whole genome shotgun (WGS) entry which is preliminary data.</text>
</comment>
<dbReference type="Pfam" id="PF00069">
    <property type="entry name" value="Pkinase"/>
    <property type="match status" value="1"/>
</dbReference>
<dbReference type="Pfam" id="PF08238">
    <property type="entry name" value="Sel1"/>
    <property type="match status" value="13"/>
</dbReference>
<gene>
    <name evidence="3" type="ORF">M9Y10_000274</name>
</gene>
<dbReference type="PROSITE" id="PS00108">
    <property type="entry name" value="PROTEIN_KINASE_ST"/>
    <property type="match status" value="1"/>
</dbReference>
<evidence type="ECO:0000256" key="1">
    <source>
        <dbReference type="ARBA" id="ARBA00038101"/>
    </source>
</evidence>
<feature type="domain" description="Protein kinase" evidence="2">
    <location>
        <begin position="1"/>
        <end position="175"/>
    </location>
</feature>
<dbReference type="PROSITE" id="PS50011">
    <property type="entry name" value="PROTEIN_KINASE_DOM"/>
    <property type="match status" value="1"/>
</dbReference>
<keyword evidence="4" id="KW-1185">Reference proteome</keyword>
<proteinExistence type="inferred from homology"/>
<dbReference type="SMART" id="SM00220">
    <property type="entry name" value="S_TKc"/>
    <property type="match status" value="1"/>
</dbReference>
<dbReference type="InterPro" id="IPR000719">
    <property type="entry name" value="Prot_kinase_dom"/>
</dbReference>
<dbReference type="Proteomes" id="UP001470230">
    <property type="component" value="Unassembled WGS sequence"/>
</dbReference>
<reference evidence="3 4" key="1">
    <citation type="submission" date="2024-04" db="EMBL/GenBank/DDBJ databases">
        <title>Tritrichomonas musculus Genome.</title>
        <authorList>
            <person name="Alves-Ferreira E."/>
            <person name="Grigg M."/>
            <person name="Lorenzi H."/>
            <person name="Galac M."/>
        </authorList>
    </citation>
    <scope>NUCLEOTIDE SEQUENCE [LARGE SCALE GENOMIC DNA]</scope>
    <source>
        <strain evidence="3 4">EAF2021</strain>
    </source>
</reference>
<dbReference type="Gene3D" id="1.10.510.10">
    <property type="entry name" value="Transferase(Phosphotransferase) domain 1"/>
    <property type="match status" value="1"/>
</dbReference>
<dbReference type="SMART" id="SM00028">
    <property type="entry name" value="TPR"/>
    <property type="match status" value="4"/>
</dbReference>
<evidence type="ECO:0000313" key="3">
    <source>
        <dbReference type="EMBL" id="KAK8898024.1"/>
    </source>
</evidence>
<dbReference type="InterPro" id="IPR019734">
    <property type="entry name" value="TPR_rpt"/>
</dbReference>
<evidence type="ECO:0000259" key="2">
    <source>
        <dbReference type="PROSITE" id="PS50011"/>
    </source>
</evidence>
<dbReference type="SUPFAM" id="SSF56112">
    <property type="entry name" value="Protein kinase-like (PK-like)"/>
    <property type="match status" value="1"/>
</dbReference>
<sequence>MCNGTLNSYIKSNKHQIDDIFILSTINRLFQGLDFLQSKSLIHRDLKPENILIDNDFIPYISDFETIRSIDGNENDIKTSDIGSFLYSAPEQYFSEKLTFATDIFAYSLIIYFLYEKKDMYQINGSLLHNKKENDIILPITNSSENIQNIYKGCVQFKPESRLQDYSRAKKYLKLAAKLNNSNAYYNLGVLYYNGFGVERNFLKAFEYMKLAAEQNNSHALIFLGYINLLGICIDQDFLEAKKYFELAAKQNNSYAFYYLGKLYMDGLGVEQDFLKAKKYFELGAKNNDSESFFNLGKLYMDGLGVKQDFSKAEEYFTLLIKQNESNAKNDLNNLILNNISNEKVSDAYYYLGILYTHEKNCNFLKAKKYFELSININNNKEALNYLGCLYFYGNGVKKDSLRAIEYFELSAKQNYLNAICNLETIYLHGLGVKRDISKAKGYFQLYKNNCNAKCYVNLGKNYFYGIYEPVDILKAKKYFELAAKLNELDAYWYLSIIYLIYYHNEMKALEFLKFSVKNNETMSFFFLRFFYENSIEPNFLKANEYYQLSSRLNNHMAHYQIGIHYMYGLGVKKDYLKARDYFDLAALHNYALAFFKLGELYSRDDIFEPNLNKAINYFLKCSETQFDSPYNFNTFQNDSHIPKYHNYFFYRSHNDLGLIYLLFFQENDKAFEYIKTSANGEYPIGENNYGLVNQLYYKNLDEAEYRFKKASKSNLSIADFNLGQLYENQNKIPKSIEYYIRATKQNIILTKNLGYYHYDAIFNCSSKFIICYANLKVAEHYLSQNNYKEGKIYFMNSFSCLRIYEIRSYKFEFQFDIHKKEKVFSYLKSFIILHPIFNLSNQPFSNITNYINDLKLELNELKNLQIQSESNFKNQKRQEVQMHNKNNEKNRFNALYEKNKGKFSIFDEEIRNECLKKKIDDVRMFTDPSELFDFIINEEDHNLVKYLIEEIQEILCIIKKFCICLHIQYYLVDSAKENQYISLKLKFLLT</sequence>